<dbReference type="SUPFAM" id="SSF103473">
    <property type="entry name" value="MFS general substrate transporter"/>
    <property type="match status" value="1"/>
</dbReference>
<keyword evidence="2" id="KW-0813">Transport</keyword>
<dbReference type="PANTHER" id="PTHR43791">
    <property type="entry name" value="PERMEASE-RELATED"/>
    <property type="match status" value="1"/>
</dbReference>
<comment type="subcellular location">
    <subcellularLocation>
        <location evidence="1">Membrane</location>
        <topology evidence="1">Multi-pass membrane protein</topology>
    </subcellularLocation>
</comment>
<dbReference type="PANTHER" id="PTHR43791:SF24">
    <property type="entry name" value="NICOTINIC ACID PLASMA MEMBRANE TRANSPORTER"/>
    <property type="match status" value="1"/>
</dbReference>
<dbReference type="Proteomes" id="UP000288859">
    <property type="component" value="Unassembled WGS sequence"/>
</dbReference>
<dbReference type="EMBL" id="NAJM01000003">
    <property type="protein sequence ID" value="RVX75026.1"/>
    <property type="molecule type" value="Genomic_DNA"/>
</dbReference>
<feature type="transmembrane region" description="Helical" evidence="6">
    <location>
        <begin position="380"/>
        <end position="402"/>
    </location>
</feature>
<keyword evidence="4 6" id="KW-1133">Transmembrane helix</keyword>
<comment type="caution">
    <text evidence="8">The sequence shown here is derived from an EMBL/GenBank/DDBJ whole genome shotgun (WGS) entry which is preliminary data.</text>
</comment>
<gene>
    <name evidence="8" type="ORF">B0A52_01303</name>
</gene>
<dbReference type="AlphaFoldDB" id="A0A438NH34"/>
<accession>A0A438NH34</accession>
<feature type="transmembrane region" description="Helical" evidence="6">
    <location>
        <begin position="209"/>
        <end position="229"/>
    </location>
</feature>
<dbReference type="OrthoDB" id="2962993at2759"/>
<dbReference type="FunFam" id="1.20.1250.20:FF:000057">
    <property type="entry name" value="MFS general substrate transporter"/>
    <property type="match status" value="1"/>
</dbReference>
<dbReference type="InterPro" id="IPR036259">
    <property type="entry name" value="MFS_trans_sf"/>
</dbReference>
<evidence type="ECO:0000313" key="9">
    <source>
        <dbReference type="Proteomes" id="UP000288859"/>
    </source>
</evidence>
<evidence type="ECO:0000256" key="1">
    <source>
        <dbReference type="ARBA" id="ARBA00004141"/>
    </source>
</evidence>
<evidence type="ECO:0000256" key="3">
    <source>
        <dbReference type="ARBA" id="ARBA00022692"/>
    </source>
</evidence>
<proteinExistence type="predicted"/>
<evidence type="ECO:0000313" key="8">
    <source>
        <dbReference type="EMBL" id="RVX75026.1"/>
    </source>
</evidence>
<feature type="transmembrane region" description="Helical" evidence="6">
    <location>
        <begin position="114"/>
        <end position="133"/>
    </location>
</feature>
<organism evidence="8 9">
    <name type="scientific">Exophiala mesophila</name>
    <name type="common">Black yeast-like fungus</name>
    <dbReference type="NCBI Taxonomy" id="212818"/>
    <lineage>
        <taxon>Eukaryota</taxon>
        <taxon>Fungi</taxon>
        <taxon>Dikarya</taxon>
        <taxon>Ascomycota</taxon>
        <taxon>Pezizomycotina</taxon>
        <taxon>Eurotiomycetes</taxon>
        <taxon>Chaetothyriomycetidae</taxon>
        <taxon>Chaetothyriales</taxon>
        <taxon>Herpotrichiellaceae</taxon>
        <taxon>Exophiala</taxon>
    </lineage>
</organism>
<dbReference type="InterPro" id="IPR020846">
    <property type="entry name" value="MFS_dom"/>
</dbReference>
<protein>
    <recommendedName>
        <fullName evidence="7">Major facilitator superfamily (MFS) profile domain-containing protein</fullName>
    </recommendedName>
</protein>
<reference evidence="8 9" key="1">
    <citation type="submission" date="2017-03" db="EMBL/GenBank/DDBJ databases">
        <title>Genomes of endolithic fungi from Antarctica.</title>
        <authorList>
            <person name="Coleine C."/>
            <person name="Masonjones S."/>
            <person name="Stajich J.E."/>
        </authorList>
    </citation>
    <scope>NUCLEOTIDE SEQUENCE [LARGE SCALE GENOMIC DNA]</scope>
    <source>
        <strain evidence="8 9">CCFEE 6314</strain>
    </source>
</reference>
<keyword evidence="3 6" id="KW-0812">Transmembrane</keyword>
<feature type="domain" description="Major facilitator superfamily (MFS) profile" evidence="7">
    <location>
        <begin position="48"/>
        <end position="435"/>
    </location>
</feature>
<evidence type="ECO:0000256" key="5">
    <source>
        <dbReference type="ARBA" id="ARBA00023136"/>
    </source>
</evidence>
<feature type="transmembrane region" description="Helical" evidence="6">
    <location>
        <begin position="87"/>
        <end position="107"/>
    </location>
</feature>
<name>A0A438NH34_EXOME</name>
<dbReference type="Pfam" id="PF07690">
    <property type="entry name" value="MFS_1"/>
    <property type="match status" value="1"/>
</dbReference>
<dbReference type="Gene3D" id="1.20.1250.20">
    <property type="entry name" value="MFS general substrate transporter like domains"/>
    <property type="match status" value="1"/>
</dbReference>
<dbReference type="InterPro" id="IPR011701">
    <property type="entry name" value="MFS"/>
</dbReference>
<feature type="transmembrane region" description="Helical" evidence="6">
    <location>
        <begin position="145"/>
        <end position="162"/>
    </location>
</feature>
<dbReference type="GO" id="GO:0016020">
    <property type="term" value="C:membrane"/>
    <property type="evidence" value="ECO:0007669"/>
    <property type="project" value="UniProtKB-SubCell"/>
</dbReference>
<dbReference type="VEuPathDB" id="FungiDB:PV10_04682"/>
<evidence type="ECO:0000256" key="4">
    <source>
        <dbReference type="ARBA" id="ARBA00022989"/>
    </source>
</evidence>
<evidence type="ECO:0000256" key="6">
    <source>
        <dbReference type="SAM" id="Phobius"/>
    </source>
</evidence>
<dbReference type="PROSITE" id="PS50850">
    <property type="entry name" value="MFS"/>
    <property type="match status" value="1"/>
</dbReference>
<keyword evidence="5 6" id="KW-0472">Membrane</keyword>
<sequence length="435" mass="48979">MTSGRETSSFDLKDDALHTEEAMGVVLHEDPQWKKRERRVLRKLDIFIGPYLAVLMILSHLDRSNIGFATTQGMAVDIGLYGNRLNIAVSIFYVFYVLVEIPAAMLVKRLRFDLAIPGVAVAWGVICLCNGFVNNFAGLVVCRLLLGFFEGVLFPANILMMANWYTREELGKRLGFLFVALALASAFGGLIAFGILYMDGVSGLRGWRWLYIIEGIITVVIAFAGFWILPKDYNTAYFLNDDDRAVMRRRAELTEQYNGGQGHYTRKDFNMAVMDIKTWIHGIAQMCIMTVMLGFAVFLPVILRTGFQYSLKEAQYLTAPDKFRNRFCCSGGNIVWTSSNSAPDGKRAATVGILLALTNIGGIISGQIYRTADAPYFTFGHSWCLGSLAVALAGYVIMHVIYARRETWKDQMIAEGRDFPPEDFSDRYPSYRYQR</sequence>
<dbReference type="GO" id="GO:0022857">
    <property type="term" value="F:transmembrane transporter activity"/>
    <property type="evidence" value="ECO:0007669"/>
    <property type="project" value="InterPro"/>
</dbReference>
<feature type="transmembrane region" description="Helical" evidence="6">
    <location>
        <begin position="279"/>
        <end position="303"/>
    </location>
</feature>
<evidence type="ECO:0000259" key="7">
    <source>
        <dbReference type="PROSITE" id="PS50850"/>
    </source>
</evidence>
<evidence type="ECO:0000256" key="2">
    <source>
        <dbReference type="ARBA" id="ARBA00022448"/>
    </source>
</evidence>
<feature type="transmembrane region" description="Helical" evidence="6">
    <location>
        <begin position="174"/>
        <end position="197"/>
    </location>
</feature>